<comment type="subcellular location">
    <subcellularLocation>
        <location evidence="2">Membrane</location>
    </subcellularLocation>
</comment>
<dbReference type="EMBL" id="BDQV01000355">
    <property type="protein sequence ID" value="GAY63509.1"/>
    <property type="molecule type" value="Genomic_DNA"/>
</dbReference>
<gene>
    <name evidence="10" type="ORF">CUMW_226170</name>
</gene>
<dbReference type="Proteomes" id="UP000236630">
    <property type="component" value="Unassembled WGS sequence"/>
</dbReference>
<reference evidence="10 11" key="1">
    <citation type="journal article" date="2017" name="Front. Genet.">
        <title>Draft sequencing of the heterozygous diploid genome of Satsuma (Citrus unshiu Marc.) using a hybrid assembly approach.</title>
        <authorList>
            <person name="Shimizu T."/>
            <person name="Tanizawa Y."/>
            <person name="Mochizuki T."/>
            <person name="Nagasaki H."/>
            <person name="Yoshioka T."/>
            <person name="Toyoda A."/>
            <person name="Fujiyama A."/>
            <person name="Kaminuma E."/>
            <person name="Nakamura Y."/>
        </authorList>
    </citation>
    <scope>NUCLEOTIDE SEQUENCE [LARGE SCALE GENOMIC DNA]</scope>
    <source>
        <strain evidence="11">cv. Miyagawa wase</strain>
    </source>
</reference>
<evidence type="ECO:0000256" key="7">
    <source>
        <dbReference type="ARBA" id="ARBA00023004"/>
    </source>
</evidence>
<comment type="similarity">
    <text evidence="3">Belongs to the cytochrome P450 family.</text>
</comment>
<proteinExistence type="inferred from homology"/>
<dbReference type="GO" id="GO:0046872">
    <property type="term" value="F:metal ion binding"/>
    <property type="evidence" value="ECO:0007669"/>
    <property type="project" value="UniProtKB-KW"/>
</dbReference>
<name>A0A2H5QFU8_CITUN</name>
<evidence type="ECO:0000256" key="8">
    <source>
        <dbReference type="ARBA" id="ARBA00023033"/>
    </source>
</evidence>
<keyword evidence="5" id="KW-0479">Metal-binding</keyword>
<dbReference type="PANTHER" id="PTHR47943:SF2">
    <property type="entry name" value="CYTOCHROME P450"/>
    <property type="match status" value="1"/>
</dbReference>
<evidence type="ECO:0000256" key="5">
    <source>
        <dbReference type="ARBA" id="ARBA00022723"/>
    </source>
</evidence>
<evidence type="ECO:0000313" key="11">
    <source>
        <dbReference type="Proteomes" id="UP000236630"/>
    </source>
</evidence>
<dbReference type="AlphaFoldDB" id="A0A2H5QFU8"/>
<keyword evidence="6" id="KW-0560">Oxidoreductase</keyword>
<accession>A0A2H5QFU8</accession>
<dbReference type="GO" id="GO:0004497">
    <property type="term" value="F:monooxygenase activity"/>
    <property type="evidence" value="ECO:0007669"/>
    <property type="project" value="UniProtKB-KW"/>
</dbReference>
<comment type="cofactor">
    <cofactor evidence="1">
        <name>heme</name>
        <dbReference type="ChEBI" id="CHEBI:30413"/>
    </cofactor>
</comment>
<dbReference type="PANTHER" id="PTHR47943">
    <property type="entry name" value="CYTOCHROME P450 93A3-LIKE"/>
    <property type="match status" value="1"/>
</dbReference>
<keyword evidence="9" id="KW-0472">Membrane</keyword>
<evidence type="ECO:0000256" key="9">
    <source>
        <dbReference type="ARBA" id="ARBA00023136"/>
    </source>
</evidence>
<dbReference type="STRING" id="55188.A0A2H5QFU8"/>
<keyword evidence="7" id="KW-0408">Iron</keyword>
<comment type="caution">
    <text evidence="10">The sequence shown here is derived from an EMBL/GenBank/DDBJ whole genome shotgun (WGS) entry which is preliminary data.</text>
</comment>
<evidence type="ECO:0000256" key="1">
    <source>
        <dbReference type="ARBA" id="ARBA00001971"/>
    </source>
</evidence>
<keyword evidence="11" id="KW-1185">Reference proteome</keyword>
<evidence type="ECO:0000313" key="10">
    <source>
        <dbReference type="EMBL" id="GAY63509.1"/>
    </source>
</evidence>
<protein>
    <submittedName>
        <fullName evidence="10">Uncharacterized protein</fullName>
    </submittedName>
</protein>
<evidence type="ECO:0000256" key="2">
    <source>
        <dbReference type="ARBA" id="ARBA00004370"/>
    </source>
</evidence>
<keyword evidence="8" id="KW-0503">Monooxygenase</keyword>
<keyword evidence="4" id="KW-0349">Heme</keyword>
<evidence type="ECO:0000256" key="4">
    <source>
        <dbReference type="ARBA" id="ARBA00022617"/>
    </source>
</evidence>
<organism evidence="10 11">
    <name type="scientific">Citrus unshiu</name>
    <name type="common">Satsuma mandarin</name>
    <name type="synonym">Citrus nobilis var. unshiu</name>
    <dbReference type="NCBI Taxonomy" id="55188"/>
    <lineage>
        <taxon>Eukaryota</taxon>
        <taxon>Viridiplantae</taxon>
        <taxon>Streptophyta</taxon>
        <taxon>Embryophyta</taxon>
        <taxon>Tracheophyta</taxon>
        <taxon>Spermatophyta</taxon>
        <taxon>Magnoliopsida</taxon>
        <taxon>eudicotyledons</taxon>
        <taxon>Gunneridae</taxon>
        <taxon>Pentapetalae</taxon>
        <taxon>rosids</taxon>
        <taxon>malvids</taxon>
        <taxon>Sapindales</taxon>
        <taxon>Rutaceae</taxon>
        <taxon>Aurantioideae</taxon>
        <taxon>Citrus</taxon>
    </lineage>
</organism>
<evidence type="ECO:0000256" key="6">
    <source>
        <dbReference type="ARBA" id="ARBA00023002"/>
    </source>
</evidence>
<sequence length="87" mass="10029">MELAVKPNLGNPQIIRHHFQGMKKRKKVVAKVFDAFLGKIIDEYFQSNEENGTNNFVDVMLGYEGSKEIERMIEREQTKATILVSTK</sequence>
<dbReference type="GO" id="GO:0016020">
    <property type="term" value="C:membrane"/>
    <property type="evidence" value="ECO:0007669"/>
    <property type="project" value="UniProtKB-SubCell"/>
</dbReference>
<evidence type="ECO:0000256" key="3">
    <source>
        <dbReference type="ARBA" id="ARBA00010617"/>
    </source>
</evidence>